<gene>
    <name evidence="1" type="ORF">K488DRAFT_11756</name>
</gene>
<evidence type="ECO:0000313" key="1">
    <source>
        <dbReference type="EMBL" id="KAI0030956.1"/>
    </source>
</evidence>
<evidence type="ECO:0000313" key="2">
    <source>
        <dbReference type="Proteomes" id="UP000814128"/>
    </source>
</evidence>
<keyword evidence="2" id="KW-1185">Reference proteome</keyword>
<dbReference type="Proteomes" id="UP000814128">
    <property type="component" value="Unassembled WGS sequence"/>
</dbReference>
<name>A0ACB8QGJ5_9AGAM</name>
<reference evidence="1" key="1">
    <citation type="submission" date="2021-02" db="EMBL/GenBank/DDBJ databases">
        <authorList>
            <consortium name="DOE Joint Genome Institute"/>
            <person name="Ahrendt S."/>
            <person name="Looney B.P."/>
            <person name="Miyauchi S."/>
            <person name="Morin E."/>
            <person name="Drula E."/>
            <person name="Courty P.E."/>
            <person name="Chicoki N."/>
            <person name="Fauchery L."/>
            <person name="Kohler A."/>
            <person name="Kuo A."/>
            <person name="Labutti K."/>
            <person name="Pangilinan J."/>
            <person name="Lipzen A."/>
            <person name="Riley R."/>
            <person name="Andreopoulos W."/>
            <person name="He G."/>
            <person name="Johnson J."/>
            <person name="Barry K.W."/>
            <person name="Grigoriev I.V."/>
            <person name="Nagy L."/>
            <person name="Hibbett D."/>
            <person name="Henrissat B."/>
            <person name="Matheny P.B."/>
            <person name="Labbe J."/>
            <person name="Martin F."/>
        </authorList>
    </citation>
    <scope>NUCLEOTIDE SEQUENCE</scope>
    <source>
        <strain evidence="1">EC-137</strain>
    </source>
</reference>
<comment type="caution">
    <text evidence="1">The sequence shown here is derived from an EMBL/GenBank/DDBJ whole genome shotgun (WGS) entry which is preliminary data.</text>
</comment>
<feature type="non-terminal residue" evidence="1">
    <location>
        <position position="93"/>
    </location>
</feature>
<reference evidence="1" key="2">
    <citation type="journal article" date="2022" name="New Phytol.">
        <title>Evolutionary transition to the ectomycorrhizal habit in the genomes of a hyperdiverse lineage of mushroom-forming fungi.</title>
        <authorList>
            <person name="Looney B."/>
            <person name="Miyauchi S."/>
            <person name="Morin E."/>
            <person name="Drula E."/>
            <person name="Courty P.E."/>
            <person name="Kohler A."/>
            <person name="Kuo A."/>
            <person name="LaButti K."/>
            <person name="Pangilinan J."/>
            <person name="Lipzen A."/>
            <person name="Riley R."/>
            <person name="Andreopoulos W."/>
            <person name="He G."/>
            <person name="Johnson J."/>
            <person name="Nolan M."/>
            <person name="Tritt A."/>
            <person name="Barry K.W."/>
            <person name="Grigoriev I.V."/>
            <person name="Nagy L.G."/>
            <person name="Hibbett D."/>
            <person name="Henrissat B."/>
            <person name="Matheny P.B."/>
            <person name="Labbe J."/>
            <person name="Martin F.M."/>
        </authorList>
    </citation>
    <scope>NUCLEOTIDE SEQUENCE</scope>
    <source>
        <strain evidence="1">EC-137</strain>
    </source>
</reference>
<dbReference type="EMBL" id="MU273599">
    <property type="protein sequence ID" value="KAI0030956.1"/>
    <property type="molecule type" value="Genomic_DNA"/>
</dbReference>
<feature type="non-terminal residue" evidence="1">
    <location>
        <position position="1"/>
    </location>
</feature>
<organism evidence="1 2">
    <name type="scientific">Vararia minispora EC-137</name>
    <dbReference type="NCBI Taxonomy" id="1314806"/>
    <lineage>
        <taxon>Eukaryota</taxon>
        <taxon>Fungi</taxon>
        <taxon>Dikarya</taxon>
        <taxon>Basidiomycota</taxon>
        <taxon>Agaricomycotina</taxon>
        <taxon>Agaricomycetes</taxon>
        <taxon>Russulales</taxon>
        <taxon>Lachnocladiaceae</taxon>
        <taxon>Vararia</taxon>
    </lineage>
</organism>
<sequence length="93" mass="9915">IVKSNEVRHFDAHGERVLLVVKNGLTTGTTIGHANVLDSLVRVYTDYGIEHTPIETAILPCDKQRDPLSALGDSGAIILDRACRIVAPLIGGG</sequence>
<proteinExistence type="predicted"/>
<protein>
    <submittedName>
        <fullName evidence="1">Uncharacterized protein</fullName>
    </submittedName>
</protein>
<accession>A0ACB8QGJ5</accession>